<dbReference type="RefSeq" id="WP_090071745.1">
    <property type="nucleotide sequence ID" value="NZ_FOFT01000017.1"/>
</dbReference>
<evidence type="ECO:0000256" key="1">
    <source>
        <dbReference type="SAM" id="SignalP"/>
    </source>
</evidence>
<organism evidence="2 3">
    <name type="scientific">Lentzea flaviverrucosa</name>
    <dbReference type="NCBI Taxonomy" id="200379"/>
    <lineage>
        <taxon>Bacteria</taxon>
        <taxon>Bacillati</taxon>
        <taxon>Actinomycetota</taxon>
        <taxon>Actinomycetes</taxon>
        <taxon>Pseudonocardiales</taxon>
        <taxon>Pseudonocardiaceae</taxon>
        <taxon>Lentzea</taxon>
    </lineage>
</organism>
<gene>
    <name evidence="2" type="ORF">SAMN05216195_117141</name>
</gene>
<protein>
    <recommendedName>
        <fullName evidence="4">DUF3558 domain-containing protein</fullName>
    </recommendedName>
</protein>
<proteinExistence type="predicted"/>
<feature type="signal peptide" evidence="1">
    <location>
        <begin position="1"/>
        <end position="22"/>
    </location>
</feature>
<dbReference type="AlphaFoldDB" id="A0A1H9XT59"/>
<evidence type="ECO:0000313" key="2">
    <source>
        <dbReference type="EMBL" id="SES49316.1"/>
    </source>
</evidence>
<accession>A0A1H9XT59</accession>
<reference evidence="3" key="1">
    <citation type="submission" date="2016-10" db="EMBL/GenBank/DDBJ databases">
        <authorList>
            <person name="Varghese N."/>
            <person name="Submissions S."/>
        </authorList>
    </citation>
    <scope>NUCLEOTIDE SEQUENCE [LARGE SCALE GENOMIC DNA]</scope>
    <source>
        <strain evidence="3">CGMCC 4.578</strain>
    </source>
</reference>
<feature type="chain" id="PRO_5039450245" description="DUF3558 domain-containing protein" evidence="1">
    <location>
        <begin position="23"/>
        <end position="215"/>
    </location>
</feature>
<dbReference type="PROSITE" id="PS51257">
    <property type="entry name" value="PROKAR_LIPOPROTEIN"/>
    <property type="match status" value="1"/>
</dbReference>
<dbReference type="OrthoDB" id="3686416at2"/>
<evidence type="ECO:0008006" key="4">
    <source>
        <dbReference type="Google" id="ProtNLM"/>
    </source>
</evidence>
<name>A0A1H9XT59_9PSEU</name>
<keyword evidence="1" id="KW-0732">Signal</keyword>
<dbReference type="EMBL" id="FOFT01000017">
    <property type="protein sequence ID" value="SES49316.1"/>
    <property type="molecule type" value="Genomic_DNA"/>
</dbReference>
<keyword evidence="3" id="KW-1185">Reference proteome</keyword>
<dbReference type="Proteomes" id="UP000199028">
    <property type="component" value="Unassembled WGS sequence"/>
</dbReference>
<evidence type="ECO:0000313" key="3">
    <source>
        <dbReference type="Proteomes" id="UP000199028"/>
    </source>
</evidence>
<sequence>MGTRTIRYTALLACIAALTACTAPPEPPVASPGPALDPQAVNYDNLDFVKSRPAVFDNKCGTLPRDLQSVLGLESKPADGMGGGCNARESWGNLSIHLFSPMSNRKSRAQYFSDAWNGDLGAGGYFQRSILLDRYYAVTKIAGSVNDSCTVTVDTGSEQPFEVTASMDFDESIALSAQDVDQPIDRALRDFCPRAKEAAEKLLPLLDENGGSRAG</sequence>